<evidence type="ECO:0000256" key="6">
    <source>
        <dbReference type="SAM" id="Coils"/>
    </source>
</evidence>
<keyword evidence="3" id="KW-0698">rRNA processing</keyword>
<dbReference type="GO" id="GO:0032040">
    <property type="term" value="C:small-subunit processome"/>
    <property type="evidence" value="ECO:0007669"/>
    <property type="project" value="TreeGrafter"/>
</dbReference>
<keyword evidence="6" id="KW-0175">Coiled coil</keyword>
<feature type="coiled-coil region" evidence="6">
    <location>
        <begin position="200"/>
        <end position="227"/>
    </location>
</feature>
<comment type="similarity">
    <text evidence="2">Belongs to the UTP6 family.</text>
</comment>
<dbReference type="PANTHER" id="PTHR23271:SF1">
    <property type="entry name" value="U3 SMALL NUCLEOLAR RNA-ASSOCIATED PROTEIN 6 HOMOLOG"/>
    <property type="match status" value="1"/>
</dbReference>
<dbReference type="GO" id="GO:0000462">
    <property type="term" value="P:maturation of SSU-rRNA from tricistronic rRNA transcript (SSU-rRNA, 5.8S rRNA, LSU-rRNA)"/>
    <property type="evidence" value="ECO:0007669"/>
    <property type="project" value="InterPro"/>
</dbReference>
<dbReference type="InterPro" id="IPR013949">
    <property type="entry name" value="Utp6"/>
</dbReference>
<evidence type="ECO:0000256" key="5">
    <source>
        <dbReference type="ARBA" id="ARBA00023242"/>
    </source>
</evidence>
<dbReference type="OrthoDB" id="28112at2759"/>
<reference evidence="9" key="1">
    <citation type="journal article" date="2016" name="Genome Announc.">
        <title>Genome sequences of three species of Hanseniaspora isolated from spontaneous wine fermentations.</title>
        <authorList>
            <person name="Sternes P.R."/>
            <person name="Lee D."/>
            <person name="Kutyna D.R."/>
            <person name="Borneman A.R."/>
        </authorList>
    </citation>
    <scope>NUCLEOTIDE SEQUENCE [LARGE SCALE GENOMIC DNA]</scope>
    <source>
        <strain evidence="9">AWRI3580</strain>
    </source>
</reference>
<dbReference type="SMART" id="SM00386">
    <property type="entry name" value="HAT"/>
    <property type="match status" value="3"/>
</dbReference>
<dbReference type="GO" id="GO:0030515">
    <property type="term" value="F:snoRNA binding"/>
    <property type="evidence" value="ECO:0007669"/>
    <property type="project" value="InterPro"/>
</dbReference>
<dbReference type="PANTHER" id="PTHR23271">
    <property type="entry name" value="HEPATOCELLULAR CARCINOMA-ASSOCIATED ANTIGEN 66"/>
    <property type="match status" value="1"/>
</dbReference>
<dbReference type="Proteomes" id="UP000095358">
    <property type="component" value="Unassembled WGS sequence"/>
</dbReference>
<gene>
    <name evidence="8" type="ORF">AWRI3580_g789</name>
</gene>
<organism evidence="8 9">
    <name type="scientific">Hanseniaspora uvarum</name>
    <name type="common">Yeast</name>
    <name type="synonym">Kloeckera apiculata</name>
    <dbReference type="NCBI Taxonomy" id="29833"/>
    <lineage>
        <taxon>Eukaryota</taxon>
        <taxon>Fungi</taxon>
        <taxon>Dikarya</taxon>
        <taxon>Ascomycota</taxon>
        <taxon>Saccharomycotina</taxon>
        <taxon>Saccharomycetes</taxon>
        <taxon>Saccharomycodales</taxon>
        <taxon>Saccharomycodaceae</taxon>
        <taxon>Hanseniaspora</taxon>
    </lineage>
</organism>
<evidence type="ECO:0000259" key="7">
    <source>
        <dbReference type="Pfam" id="PF08640"/>
    </source>
</evidence>
<dbReference type="STRING" id="29833.A0A1E5RZ27"/>
<dbReference type="Pfam" id="PF08640">
    <property type="entry name" value="U3_assoc_6"/>
    <property type="match status" value="1"/>
</dbReference>
<dbReference type="SUPFAM" id="SSF48452">
    <property type="entry name" value="TPR-like"/>
    <property type="match status" value="1"/>
</dbReference>
<evidence type="ECO:0000313" key="8">
    <source>
        <dbReference type="EMBL" id="OEJ92015.1"/>
    </source>
</evidence>
<keyword evidence="9" id="KW-1185">Reference proteome</keyword>
<comment type="caution">
    <text evidence="8">The sequence shown here is derived from an EMBL/GenBank/DDBJ whole genome shotgun (WGS) entry which is preliminary data.</text>
</comment>
<dbReference type="InterPro" id="IPR003107">
    <property type="entry name" value="HAT"/>
</dbReference>
<evidence type="ECO:0000256" key="1">
    <source>
        <dbReference type="ARBA" id="ARBA00004604"/>
    </source>
</evidence>
<dbReference type="AlphaFoldDB" id="A0A1E5RZ27"/>
<accession>A0A1E5RZ27</accession>
<feature type="domain" description="U3 small nucleolar RNA-associated protein 6 N-terminal" evidence="7">
    <location>
        <begin position="9"/>
        <end position="92"/>
    </location>
</feature>
<evidence type="ECO:0000256" key="4">
    <source>
        <dbReference type="ARBA" id="ARBA00022737"/>
    </source>
</evidence>
<sequence>MSSKARYYLEQCIPEVDDLIEKGLFTKPEINKIMKKRTDFEHRLASRGSTVNDYIRYVEYENNVDKLRSKRVKRLLHGSKKYSLSDYSIHRRIDFIFKRGCQKFPKNLKFWSLYLNYLKSRGNKISYKKIHTVYNELLRLHPTNPEIWVSCAKYEYERYANFNTCRTVFQNALRFNHDNPQLWIEYFKFELNFVTKLINRRKVMDLINEREQEMDMLNEKNENLLVQDQKTGKIIDENDSSDDEEGMYRVQAPSTGDSMKDKLNELPEVNVSMLGTEQTNPALKGDIALTIYQVSMKQLYEVFMNKQLGLYAHEFRSVDANKSDKLRRQEIQNKLDRLSYDHLSDLTQQFLDLVDQFKDLNREYLISSMINFYNNNFSHNDPELMSALLTLDIRYVTIDNFNINALKSTIKKYSAFVSKNKNKNLKLKVKENFIAIIQEKYLSQLEVADPRVPVLRNIIDSLQL</sequence>
<keyword evidence="4" id="KW-0677">Repeat</keyword>
<evidence type="ECO:0000256" key="2">
    <source>
        <dbReference type="ARBA" id="ARBA00010734"/>
    </source>
</evidence>
<dbReference type="VEuPathDB" id="FungiDB:AWRI3580_g789"/>
<dbReference type="InterPro" id="IPR055347">
    <property type="entry name" value="UTP6_N"/>
</dbReference>
<evidence type="ECO:0000313" key="9">
    <source>
        <dbReference type="Proteomes" id="UP000095358"/>
    </source>
</evidence>
<dbReference type="Gene3D" id="1.25.40.10">
    <property type="entry name" value="Tetratricopeptide repeat domain"/>
    <property type="match status" value="1"/>
</dbReference>
<dbReference type="EMBL" id="LPNN01000002">
    <property type="protein sequence ID" value="OEJ92015.1"/>
    <property type="molecule type" value="Genomic_DNA"/>
</dbReference>
<name>A0A1E5RZ27_HANUV</name>
<dbReference type="InterPro" id="IPR011990">
    <property type="entry name" value="TPR-like_helical_dom_sf"/>
</dbReference>
<proteinExistence type="inferred from homology"/>
<comment type="subcellular location">
    <subcellularLocation>
        <location evidence="1">Nucleus</location>
        <location evidence="1">Nucleolus</location>
    </subcellularLocation>
</comment>
<dbReference type="GO" id="GO:0034388">
    <property type="term" value="C:Pwp2p-containing subcomplex of 90S preribosome"/>
    <property type="evidence" value="ECO:0007669"/>
    <property type="project" value="TreeGrafter"/>
</dbReference>
<evidence type="ECO:0000256" key="3">
    <source>
        <dbReference type="ARBA" id="ARBA00022552"/>
    </source>
</evidence>
<protein>
    <submittedName>
        <fullName evidence="8">U3 small nucleolar RNA-associated protein 6</fullName>
    </submittedName>
</protein>
<keyword evidence="5" id="KW-0539">Nucleus</keyword>